<dbReference type="PROSITE" id="PS00216">
    <property type="entry name" value="SUGAR_TRANSPORT_1"/>
    <property type="match status" value="1"/>
</dbReference>
<feature type="transmembrane region" description="Helical" evidence="6">
    <location>
        <begin position="157"/>
        <end position="177"/>
    </location>
</feature>
<keyword evidence="3 6" id="KW-1133">Transmembrane helix</keyword>
<feature type="transmembrane region" description="Helical" evidence="6">
    <location>
        <begin position="189"/>
        <end position="209"/>
    </location>
</feature>
<evidence type="ECO:0000256" key="3">
    <source>
        <dbReference type="ARBA" id="ARBA00022989"/>
    </source>
</evidence>
<dbReference type="OrthoDB" id="146345at2"/>
<keyword evidence="4 6" id="KW-0472">Membrane</keyword>
<dbReference type="PANTHER" id="PTHR11360:SF284">
    <property type="entry name" value="EG:103B4.3 PROTEIN-RELATED"/>
    <property type="match status" value="1"/>
</dbReference>
<feature type="transmembrane region" description="Helical" evidence="6">
    <location>
        <begin position="68"/>
        <end position="87"/>
    </location>
</feature>
<dbReference type="STRING" id="1760988.SAMN02949497_0459"/>
<feature type="transmembrane region" description="Helical" evidence="6">
    <location>
        <begin position="124"/>
        <end position="145"/>
    </location>
</feature>
<feature type="compositionally biased region" description="Basic residues" evidence="5">
    <location>
        <begin position="1"/>
        <end position="10"/>
    </location>
</feature>
<evidence type="ECO:0000256" key="2">
    <source>
        <dbReference type="ARBA" id="ARBA00022692"/>
    </source>
</evidence>
<feature type="transmembrane region" description="Helical" evidence="6">
    <location>
        <begin position="367"/>
        <end position="388"/>
    </location>
</feature>
<protein>
    <submittedName>
        <fullName evidence="8">Sugar phosphate permease</fullName>
    </submittedName>
</protein>
<dbReference type="EMBL" id="FXAM01000002">
    <property type="protein sequence ID" value="SMF97430.1"/>
    <property type="molecule type" value="Genomic_DNA"/>
</dbReference>
<dbReference type="InterPro" id="IPR005829">
    <property type="entry name" value="Sugar_transporter_CS"/>
</dbReference>
<dbReference type="Pfam" id="PF07690">
    <property type="entry name" value="MFS_1"/>
    <property type="match status" value="1"/>
</dbReference>
<evidence type="ECO:0000313" key="9">
    <source>
        <dbReference type="Proteomes" id="UP000192923"/>
    </source>
</evidence>
<dbReference type="PROSITE" id="PS50850">
    <property type="entry name" value="MFS"/>
    <property type="match status" value="1"/>
</dbReference>
<reference evidence="8 9" key="1">
    <citation type="submission" date="2016-12" db="EMBL/GenBank/DDBJ databases">
        <authorList>
            <person name="Song W.-J."/>
            <person name="Kurnit D.M."/>
        </authorList>
    </citation>
    <scope>NUCLEOTIDE SEQUENCE [LARGE SCALE GENOMIC DNA]</scope>
    <source>
        <strain evidence="8 9">175</strain>
    </source>
</reference>
<feature type="transmembrane region" description="Helical" evidence="6">
    <location>
        <begin position="31"/>
        <end position="56"/>
    </location>
</feature>
<keyword evidence="9" id="KW-1185">Reference proteome</keyword>
<evidence type="ECO:0000256" key="1">
    <source>
        <dbReference type="ARBA" id="ARBA00004141"/>
    </source>
</evidence>
<dbReference type="GO" id="GO:0016020">
    <property type="term" value="C:membrane"/>
    <property type="evidence" value="ECO:0007669"/>
    <property type="project" value="UniProtKB-SubCell"/>
</dbReference>
<dbReference type="InterPro" id="IPR011701">
    <property type="entry name" value="MFS"/>
</dbReference>
<name>A0A1Y6D4T1_9GAMM</name>
<feature type="domain" description="Major facilitator superfamily (MFS) profile" evidence="7">
    <location>
        <begin position="32"/>
        <end position="426"/>
    </location>
</feature>
<dbReference type="GO" id="GO:0022857">
    <property type="term" value="F:transmembrane transporter activity"/>
    <property type="evidence" value="ECO:0007669"/>
    <property type="project" value="InterPro"/>
</dbReference>
<evidence type="ECO:0000259" key="7">
    <source>
        <dbReference type="PROSITE" id="PS50850"/>
    </source>
</evidence>
<dbReference type="CDD" id="cd17355">
    <property type="entry name" value="MFS_YcxA_like"/>
    <property type="match status" value="1"/>
</dbReference>
<feature type="transmembrane region" description="Helical" evidence="6">
    <location>
        <begin position="400"/>
        <end position="421"/>
    </location>
</feature>
<gene>
    <name evidence="8" type="ORF">SAMN02949497_0459</name>
</gene>
<feature type="transmembrane region" description="Helical" evidence="6">
    <location>
        <begin position="283"/>
        <end position="305"/>
    </location>
</feature>
<dbReference type="AlphaFoldDB" id="A0A1Y6D4T1"/>
<dbReference type="InterPro" id="IPR036259">
    <property type="entry name" value="MFS_trans_sf"/>
</dbReference>
<feature type="region of interest" description="Disordered" evidence="5">
    <location>
        <begin position="1"/>
        <end position="25"/>
    </location>
</feature>
<evidence type="ECO:0000256" key="5">
    <source>
        <dbReference type="SAM" id="MobiDB-lite"/>
    </source>
</evidence>
<organism evidence="8 9">
    <name type="scientific">Methylomagnum ishizawai</name>
    <dbReference type="NCBI Taxonomy" id="1760988"/>
    <lineage>
        <taxon>Bacteria</taxon>
        <taxon>Pseudomonadati</taxon>
        <taxon>Pseudomonadota</taxon>
        <taxon>Gammaproteobacteria</taxon>
        <taxon>Methylococcales</taxon>
        <taxon>Methylococcaceae</taxon>
        <taxon>Methylomagnum</taxon>
    </lineage>
</organism>
<evidence type="ECO:0000256" key="4">
    <source>
        <dbReference type="ARBA" id="ARBA00023136"/>
    </source>
</evidence>
<dbReference type="RefSeq" id="WP_085216466.1">
    <property type="nucleotide sequence ID" value="NZ_FXAM01000002.1"/>
</dbReference>
<dbReference type="SUPFAM" id="SSF103473">
    <property type="entry name" value="MFS general substrate transporter"/>
    <property type="match status" value="1"/>
</dbReference>
<keyword evidence="2 6" id="KW-0812">Transmembrane</keyword>
<evidence type="ECO:0000313" key="8">
    <source>
        <dbReference type="EMBL" id="SMF97430.1"/>
    </source>
</evidence>
<evidence type="ECO:0000256" key="6">
    <source>
        <dbReference type="SAM" id="Phobius"/>
    </source>
</evidence>
<feature type="transmembrane region" description="Helical" evidence="6">
    <location>
        <begin position="312"/>
        <end position="331"/>
    </location>
</feature>
<dbReference type="InterPro" id="IPR020846">
    <property type="entry name" value="MFS_dom"/>
</dbReference>
<accession>A0A1Y6D4T1</accession>
<proteinExistence type="predicted"/>
<feature type="transmembrane region" description="Helical" evidence="6">
    <location>
        <begin position="246"/>
        <end position="271"/>
    </location>
</feature>
<sequence length="436" mass="46504">MRRNRKRGAGGRRGTPPPSARKPHTGPHRAWIILAVCFVILLAAAVVRSVPGLILVSLEREFGWSRETITLAVSVNMLLFGLAGPFLGRLMDLYGPRRIALWTLGLIALGTAGTLWMRESWQMILLWGVVVGLGSGGPSMILGAAVANRWFVARRGLALGILGAAMSAGQLIFTPFLMRLTLEQGWRAATLFVAVVLGVVVWPLALIFLRDDPETLGLQPYGASGSAIPPQRPDPHPMRVALRSPLFWLLALSFGICGLTTSGLFQTHLIAHGVEHGFSEMTLAASLGVMGAADIFGTVGSGWICDRFGARWPLAGYYLLRGASLLALPFVDSTGELLVFSVVYGLNWLSTVPATSALAADGFGRRNVGVVFGWIFFAHQAGAALAAYGASYLRALSGDYLPVFALAGVLAWLGTGLILSLRQEKPSPALADRGLP</sequence>
<comment type="subcellular location">
    <subcellularLocation>
        <location evidence="1">Membrane</location>
        <topology evidence="1">Multi-pass membrane protein</topology>
    </subcellularLocation>
</comment>
<dbReference type="Gene3D" id="1.20.1250.20">
    <property type="entry name" value="MFS general substrate transporter like domains"/>
    <property type="match status" value="2"/>
</dbReference>
<feature type="transmembrane region" description="Helical" evidence="6">
    <location>
        <begin position="99"/>
        <end position="118"/>
    </location>
</feature>
<dbReference type="PANTHER" id="PTHR11360">
    <property type="entry name" value="MONOCARBOXYLATE TRANSPORTER"/>
    <property type="match status" value="1"/>
</dbReference>
<dbReference type="Proteomes" id="UP000192923">
    <property type="component" value="Unassembled WGS sequence"/>
</dbReference>
<dbReference type="InterPro" id="IPR050327">
    <property type="entry name" value="Proton-linked_MCT"/>
</dbReference>